<dbReference type="EMBL" id="PUHZ01000009">
    <property type="protein sequence ID" value="PQO46564.1"/>
    <property type="molecule type" value="Genomic_DNA"/>
</dbReference>
<comment type="caution">
    <text evidence="4">The sequence shown here is derived from an EMBL/GenBank/DDBJ whole genome shotgun (WGS) entry which is preliminary data.</text>
</comment>
<dbReference type="GO" id="GO:0016787">
    <property type="term" value="F:hydrolase activity"/>
    <property type="evidence" value="ECO:0007669"/>
    <property type="project" value="InterPro"/>
</dbReference>
<dbReference type="InterPro" id="IPR010496">
    <property type="entry name" value="AL/BT2_dom"/>
</dbReference>
<dbReference type="AlphaFoldDB" id="A0A2S8GRA0"/>
<feature type="signal peptide" evidence="2">
    <location>
        <begin position="1"/>
        <end position="27"/>
    </location>
</feature>
<feature type="domain" description="3-keto-alpha-glucoside-1,2-lyase/3-keto-2-hydroxy-glucal hydratase" evidence="3">
    <location>
        <begin position="34"/>
        <end position="235"/>
    </location>
</feature>
<sequence length="253" mass="28088">MIQTKLANILLGLAILLQFSLASLAFAQEESSETISLFNGKDLTGWYADVPDADDNPDIKPSFLVRDGKLVSMGVPRGHLISKKSFKDYRLEVEYRFAGEPGNCGVLVHTDGEKPRVLYDMFPASLEVQMQHGMAGDFWCIHQDIKVPNMESRRAGPKDNWGGKKGQSRHISNLTDDSEKPLGEWNKMVIECLGDKIRVWVNGDLVNDGYDCTASEGQISLQAEGAEVEFRKLELTPIKELTAAKDEAAADER</sequence>
<evidence type="ECO:0000313" key="5">
    <source>
        <dbReference type="Proteomes" id="UP000237819"/>
    </source>
</evidence>
<gene>
    <name evidence="4" type="ORF">C5Y93_08825</name>
</gene>
<organism evidence="4 5">
    <name type="scientific">Blastopirellula marina</name>
    <dbReference type="NCBI Taxonomy" id="124"/>
    <lineage>
        <taxon>Bacteria</taxon>
        <taxon>Pseudomonadati</taxon>
        <taxon>Planctomycetota</taxon>
        <taxon>Planctomycetia</taxon>
        <taxon>Pirellulales</taxon>
        <taxon>Pirellulaceae</taxon>
        <taxon>Blastopirellula</taxon>
    </lineage>
</organism>
<dbReference type="OrthoDB" id="259356at2"/>
<protein>
    <submittedName>
        <fullName evidence="4">DUF1080 domain-containing protein</fullName>
    </submittedName>
</protein>
<dbReference type="Proteomes" id="UP000237819">
    <property type="component" value="Unassembled WGS sequence"/>
</dbReference>
<keyword evidence="2" id="KW-0732">Signal</keyword>
<evidence type="ECO:0000256" key="2">
    <source>
        <dbReference type="SAM" id="SignalP"/>
    </source>
</evidence>
<accession>A0A2S8GRA0</accession>
<feature type="chain" id="PRO_5015696224" evidence="2">
    <location>
        <begin position="28"/>
        <end position="253"/>
    </location>
</feature>
<evidence type="ECO:0000313" key="4">
    <source>
        <dbReference type="EMBL" id="PQO46564.1"/>
    </source>
</evidence>
<evidence type="ECO:0000256" key="1">
    <source>
        <dbReference type="SAM" id="MobiDB-lite"/>
    </source>
</evidence>
<evidence type="ECO:0000259" key="3">
    <source>
        <dbReference type="Pfam" id="PF06439"/>
    </source>
</evidence>
<reference evidence="4 5" key="1">
    <citation type="submission" date="2018-02" db="EMBL/GenBank/DDBJ databases">
        <title>Comparative genomes isolates from brazilian mangrove.</title>
        <authorList>
            <person name="Araujo J.E."/>
            <person name="Taketani R.G."/>
            <person name="Silva M.C.P."/>
            <person name="Loureco M.V."/>
            <person name="Andreote F.D."/>
        </authorList>
    </citation>
    <scope>NUCLEOTIDE SEQUENCE [LARGE SCALE GENOMIC DNA]</scope>
    <source>
        <strain evidence="4 5">Nap-Phe MGV</strain>
    </source>
</reference>
<name>A0A2S8GRA0_9BACT</name>
<feature type="region of interest" description="Disordered" evidence="1">
    <location>
        <begin position="153"/>
        <end position="177"/>
    </location>
</feature>
<proteinExistence type="predicted"/>
<dbReference type="Pfam" id="PF06439">
    <property type="entry name" value="3keto-disac_hyd"/>
    <property type="match status" value="1"/>
</dbReference>
<dbReference type="Gene3D" id="2.60.120.560">
    <property type="entry name" value="Exo-inulinase, domain 1"/>
    <property type="match status" value="1"/>
</dbReference>
<dbReference type="RefSeq" id="WP_105335042.1">
    <property type="nucleotide sequence ID" value="NZ_PUHZ01000009.1"/>
</dbReference>